<dbReference type="Proteomes" id="UP000036771">
    <property type="component" value="Unassembled WGS sequence"/>
</dbReference>
<reference evidence="2 3" key="1">
    <citation type="submission" date="2015-03" db="EMBL/GenBank/DDBJ databases">
        <title>Caedibacter varicaedens, whole genome shotgun sequence.</title>
        <authorList>
            <person name="Suzuki H."/>
            <person name="Dapper A.L."/>
            <person name="Gibson A.K."/>
            <person name="Jackson C."/>
            <person name="Lee H."/>
            <person name="Pejaver V.R."/>
            <person name="Doak T."/>
            <person name="Lynch M."/>
        </authorList>
    </citation>
    <scope>NUCLEOTIDE SEQUENCE [LARGE SCALE GENOMIC DNA]</scope>
</reference>
<keyword evidence="3" id="KW-1185">Reference proteome</keyword>
<sequence>MQQDHLKESVSSRSGEIFSEEKQGAHSFFATKEDTLSRTKTLYYYAKFMIVIGIFGHSLYYLQAFKIYRQASAENVSLEGFLIALFSLTCWLIYGVLMKDKVLIIVNIFGVIGATLTTLAIFSVYL</sequence>
<comment type="caution">
    <text evidence="2">The sequence shown here is derived from an EMBL/GenBank/DDBJ whole genome shotgun (WGS) entry which is preliminary data.</text>
</comment>
<accession>A0A0K8MED3</accession>
<evidence type="ECO:0000313" key="3">
    <source>
        <dbReference type="Proteomes" id="UP000036771"/>
    </source>
</evidence>
<feature type="transmembrane region" description="Helical" evidence="1">
    <location>
        <begin position="104"/>
        <end position="125"/>
    </location>
</feature>
<dbReference type="EMBL" id="BBVC01000097">
    <property type="protein sequence ID" value="GAO98837.1"/>
    <property type="molecule type" value="Genomic_DNA"/>
</dbReference>
<evidence type="ECO:0000313" key="2">
    <source>
        <dbReference type="EMBL" id="GAO98837.1"/>
    </source>
</evidence>
<keyword evidence="1" id="KW-0812">Transmembrane</keyword>
<dbReference type="STRING" id="1629334.Cva_01506"/>
<dbReference type="AlphaFoldDB" id="A0A0K8MED3"/>
<dbReference type="GO" id="GO:0016020">
    <property type="term" value="C:membrane"/>
    <property type="evidence" value="ECO:0007669"/>
    <property type="project" value="InterPro"/>
</dbReference>
<evidence type="ECO:0000256" key="1">
    <source>
        <dbReference type="SAM" id="Phobius"/>
    </source>
</evidence>
<dbReference type="Gene3D" id="1.20.1280.290">
    <property type="match status" value="1"/>
</dbReference>
<proteinExistence type="predicted"/>
<gene>
    <name evidence="2" type="ORF">Cva_01506</name>
</gene>
<dbReference type="InterPro" id="IPR004316">
    <property type="entry name" value="SWEET_rpt"/>
</dbReference>
<keyword evidence="1" id="KW-0472">Membrane</keyword>
<feature type="transmembrane region" description="Helical" evidence="1">
    <location>
        <begin position="80"/>
        <end position="97"/>
    </location>
</feature>
<organism evidence="2 3">
    <name type="scientific">Caedimonas varicaedens</name>
    <dbReference type="NCBI Taxonomy" id="1629334"/>
    <lineage>
        <taxon>Bacteria</taxon>
        <taxon>Pseudomonadati</taxon>
        <taxon>Pseudomonadota</taxon>
        <taxon>Alphaproteobacteria</taxon>
        <taxon>Holosporales</taxon>
        <taxon>Caedimonadaceae</taxon>
        <taxon>Caedimonas</taxon>
    </lineage>
</organism>
<keyword evidence="1" id="KW-1133">Transmembrane helix</keyword>
<feature type="transmembrane region" description="Helical" evidence="1">
    <location>
        <begin position="42"/>
        <end position="60"/>
    </location>
</feature>
<protein>
    <submittedName>
        <fullName evidence="2">MtN3/saliva family protein</fullName>
    </submittedName>
</protein>
<name>A0A0K8MED3_9PROT</name>
<dbReference type="Pfam" id="PF03083">
    <property type="entry name" value="MtN3_slv"/>
    <property type="match status" value="1"/>
</dbReference>